<evidence type="ECO:0000256" key="14">
    <source>
        <dbReference type="ARBA" id="ARBA00023180"/>
    </source>
</evidence>
<evidence type="ECO:0000259" key="17">
    <source>
        <dbReference type="Pfam" id="PF00606"/>
    </source>
</evidence>
<keyword evidence="10 16" id="KW-1133">Transmembrane helix</keyword>
<keyword evidence="5" id="KW-1161">Viral attachment to host cell</keyword>
<evidence type="ECO:0000256" key="12">
    <source>
        <dbReference type="ARBA" id="ARBA00023136"/>
    </source>
</evidence>
<keyword evidence="4" id="KW-0732">Signal</keyword>
<dbReference type="Gene3D" id="2.30.30.1230">
    <property type="match status" value="1"/>
</dbReference>
<dbReference type="Pfam" id="PF17417">
    <property type="entry name" value="Glycoprot_B_PH2"/>
    <property type="match status" value="1"/>
</dbReference>
<evidence type="ECO:0000256" key="9">
    <source>
        <dbReference type="ARBA" id="ARBA00022879"/>
    </source>
</evidence>
<dbReference type="Gene3D" id="6.10.250.3280">
    <property type="match status" value="1"/>
</dbReference>
<evidence type="ECO:0000256" key="10">
    <source>
        <dbReference type="ARBA" id="ARBA00022989"/>
    </source>
</evidence>
<proteinExistence type="inferred from homology"/>
<evidence type="ECO:0000256" key="11">
    <source>
        <dbReference type="ARBA" id="ARBA00023046"/>
    </source>
</evidence>
<dbReference type="InterPro" id="IPR035381">
    <property type="entry name" value="Glycoprot_B_PH2"/>
</dbReference>
<evidence type="ECO:0000259" key="18">
    <source>
        <dbReference type="Pfam" id="PF17416"/>
    </source>
</evidence>
<feature type="domain" description="Herpesvirus Glycoprotein B PH-like" evidence="19">
    <location>
        <begin position="319"/>
        <end position="416"/>
    </location>
</feature>
<dbReference type="Pfam" id="PF00606">
    <property type="entry name" value="Glycoprotein_B"/>
    <property type="match status" value="1"/>
</dbReference>
<dbReference type="InterPro" id="IPR038631">
    <property type="entry name" value="Glycoprot_B_PH2_sf"/>
</dbReference>
<organism evidence="20 21">
    <name type="scientific">Cacatuid alphaherpesvirus 2</name>
    <dbReference type="NCBI Taxonomy" id="2604840"/>
    <lineage>
        <taxon>Viruses</taxon>
        <taxon>Duplodnaviria</taxon>
        <taxon>Heunggongvirae</taxon>
        <taxon>Peploviricota</taxon>
        <taxon>Herviviricetes</taxon>
        <taxon>Herpesvirales</taxon>
        <taxon>Orthoherpesviridae</taxon>
        <taxon>Alphaherpesvirinae</taxon>
        <taxon>Iltovirus</taxon>
        <taxon>Iltovirus cacatuidalpha2</taxon>
    </lineage>
</organism>
<dbReference type="HAMAP" id="MF_04032">
    <property type="entry name" value="HSV_GB"/>
    <property type="match status" value="1"/>
</dbReference>
<sequence length="866" mass="97637">MVAILSSLNFILFSFALQMFTPLSTCEMQTDEAFLDDAQATSAKDIGDISFAEAVRAAVVGSGAVPKNKLYACSPPSGASVVRLSQPRKCHKHSESTNMTEGIAVVFKQNISPLVFNATLYYKHITTVTTWRGLGLAQITNEFRTRVNIAFEEIRNDIDGRGECVTRAVYNRNKAVYEAYDNDEHGVYRPLVPTLVRSPVSRSFHTTNITQRHTRLGYRTSTTVDCVVEYLQARSVYPYVYFGLATGNTIEMSPFYNSNDGKRRYNIYADDRVYEALNYQARDLGTGVMSQPKNRIFLFEDEYTIAWDQMEEKKSTCTLKKWLVVPEAIRVSYPQSFHFTFKDFTATLVSAKNQFNISRLHLAECVPKEARQIIDGIYEAQYKSSHVKSGEIEYYLGKGGFLIAFQKLLSNNLAELYLDEARRQNHSAVRHRREVPSGSGIVSGPNGELINTHTSATFSMLQFSYDRIQAHVNTLIGNLLEAWCEMQNRQLVMWHEMKKLNPSSLLSSLFGHVVSARLLGDVLAVSKCIEIPLENIGMQDSMRIPGDPSMCYVRPICLFRYPASTSNDATGNVSTFAAQHNLDIQGQLGEHNEILQSRELIEPCKVNHRRYFLFGENYLLYENYMFVRQVNASEIEEVNTYIDLNATLLEDLDFVPLAVYTREELRDVGTLNYDEVVRYNNMYNKMFRDLDTAIRFDDGLATLKAIGEFLASSLGEVGKVLGTVVMGGAAAIISTVSGIASFLSNPFAALGIGIAVVVCIILGLIAFKYVMNLRSNPIQALFPGITTVSQTTSQTRNRFDNSDEADKELAERVLNGLELLTAERHASKAKKATFISKVSKFLRNRRSTAKEDKRRLLDEEDYYYYD</sequence>
<keyword evidence="15" id="KW-1160">Virus entry into host cell</keyword>
<evidence type="ECO:0000256" key="4">
    <source>
        <dbReference type="ARBA" id="ARBA00022729"/>
    </source>
</evidence>
<dbReference type="InterPro" id="IPR035377">
    <property type="entry name" value="Glycoprot_B_PH1"/>
</dbReference>
<evidence type="ECO:0000256" key="13">
    <source>
        <dbReference type="ARBA" id="ARBA00023157"/>
    </source>
</evidence>
<dbReference type="Pfam" id="PF17416">
    <property type="entry name" value="Glycoprot_B_PH1"/>
    <property type="match status" value="1"/>
</dbReference>
<feature type="transmembrane region" description="Helical" evidence="16">
    <location>
        <begin position="747"/>
        <end position="767"/>
    </location>
</feature>
<keyword evidence="21" id="KW-1185">Reference proteome</keyword>
<evidence type="ECO:0000256" key="8">
    <source>
        <dbReference type="ARBA" id="ARBA00022870"/>
    </source>
</evidence>
<evidence type="ECO:0000313" key="20">
    <source>
        <dbReference type="EMBL" id="QEG54045.1"/>
    </source>
</evidence>
<dbReference type="InterPro" id="IPR000234">
    <property type="entry name" value="Herpes_Glycoprot_B"/>
</dbReference>
<dbReference type="InterPro" id="IPR055341">
    <property type="entry name" value="Glycoprotein_B_ecto_C"/>
</dbReference>
<dbReference type="Proteomes" id="UP001144437">
    <property type="component" value="Segment"/>
</dbReference>
<feature type="domain" description="Herpesvirus glycoprotein B ectodomain C-terminal" evidence="17">
    <location>
        <begin position="456"/>
        <end position="692"/>
    </location>
</feature>
<keyword evidence="12 16" id="KW-0472">Membrane</keyword>
<evidence type="ECO:0000256" key="1">
    <source>
        <dbReference type="ARBA" id="ARBA00022511"/>
    </source>
</evidence>
<evidence type="ECO:0000256" key="3">
    <source>
        <dbReference type="ARBA" id="ARBA00022692"/>
    </source>
</evidence>
<keyword evidence="2" id="KW-0945">Host-virus interaction</keyword>
<keyword evidence="1" id="KW-1032">Host cell membrane</keyword>
<dbReference type="Gene3D" id="2.30.29.100">
    <property type="match status" value="1"/>
</dbReference>
<keyword evidence="6" id="KW-1040">Host Golgi apparatus</keyword>
<keyword evidence="3 16" id="KW-0812">Transmembrane</keyword>
<evidence type="ECO:0000256" key="7">
    <source>
        <dbReference type="ARBA" id="ARBA00022844"/>
    </source>
</evidence>
<evidence type="ECO:0000313" key="21">
    <source>
        <dbReference type="Proteomes" id="UP001144437"/>
    </source>
</evidence>
<evidence type="ECO:0000256" key="5">
    <source>
        <dbReference type="ARBA" id="ARBA00022804"/>
    </source>
</evidence>
<dbReference type="SUPFAM" id="SSF161008">
    <property type="entry name" value="Viral glycoprotein ectodomain-like"/>
    <property type="match status" value="1"/>
</dbReference>
<keyword evidence="14" id="KW-0325">Glycoprotein</keyword>
<evidence type="ECO:0000256" key="2">
    <source>
        <dbReference type="ARBA" id="ARBA00022581"/>
    </source>
</evidence>
<dbReference type="GO" id="GO:0019031">
    <property type="term" value="C:viral envelope"/>
    <property type="evidence" value="ECO:0007669"/>
    <property type="project" value="UniProtKB-KW"/>
</dbReference>
<dbReference type="EMBL" id="MK360902">
    <property type="protein sequence ID" value="QEG54045.1"/>
    <property type="molecule type" value="Genomic_DNA"/>
</dbReference>
<evidence type="ECO:0000256" key="16">
    <source>
        <dbReference type="SAM" id="Phobius"/>
    </source>
</evidence>
<keyword evidence="9 20" id="KW-0261">Viral envelope protein</keyword>
<dbReference type="GO" id="GO:0046718">
    <property type="term" value="P:symbiont entry into host cell"/>
    <property type="evidence" value="ECO:0007669"/>
    <property type="project" value="UniProtKB-KW"/>
</dbReference>
<keyword evidence="8" id="KW-1043">Host membrane</keyword>
<keyword evidence="13" id="KW-1015">Disulfide bond</keyword>
<reference evidence="20" key="1">
    <citation type="journal article" date="2019" name="Vet. Microbiol.">
        <title>Disease surveillance in wild Victorian cacatuids reveals co-infection with multiple agents and detection of novel avian viruses.</title>
        <authorList>
            <person name="Sutherland M."/>
            <person name="Sarker S."/>
            <person name="Vaz P.K."/>
            <person name="Legione A.R."/>
            <person name="Devlin J.M."/>
            <person name="Macwhirter P.L."/>
            <person name="Whiteley P.L."/>
            <person name="Raidal S.R."/>
        </authorList>
    </citation>
    <scope>NUCLEOTIDE SEQUENCE</scope>
    <source>
        <strain evidence="20">97-0001</strain>
    </source>
</reference>
<dbReference type="Gene3D" id="1.20.5.1890">
    <property type="match status" value="1"/>
</dbReference>
<evidence type="ECO:0000256" key="6">
    <source>
        <dbReference type="ARBA" id="ARBA00022812"/>
    </source>
</evidence>
<dbReference type="GO" id="GO:0019062">
    <property type="term" value="P:virion attachment to host cell"/>
    <property type="evidence" value="ECO:0007669"/>
    <property type="project" value="UniProtKB-KW"/>
</dbReference>
<protein>
    <submittedName>
        <fullName evidence="20">Envelope glycoprotein B</fullName>
    </submittedName>
</protein>
<keyword evidence="11" id="KW-1039">Host endosome</keyword>
<evidence type="ECO:0000256" key="15">
    <source>
        <dbReference type="ARBA" id="ARBA00023296"/>
    </source>
</evidence>
<keyword evidence="7" id="KW-0946">Virion</keyword>
<accession>A0A5B9RBA6</accession>
<name>A0A5B9RBA6_9ALPH</name>
<evidence type="ECO:0000259" key="19">
    <source>
        <dbReference type="Pfam" id="PF17417"/>
    </source>
</evidence>
<feature type="domain" description="Herpesvirus Glycoprotein B PH-like" evidence="18">
    <location>
        <begin position="110"/>
        <end position="317"/>
    </location>
</feature>